<dbReference type="AlphaFoldDB" id="A0AA38T7M9"/>
<keyword evidence="3" id="KW-0560">Oxidoreductase</keyword>
<dbReference type="Pfam" id="PF00067">
    <property type="entry name" value="p450"/>
    <property type="match status" value="2"/>
</dbReference>
<evidence type="ECO:0000313" key="8">
    <source>
        <dbReference type="Proteomes" id="UP001172457"/>
    </source>
</evidence>
<dbReference type="GO" id="GO:0004497">
    <property type="term" value="F:monooxygenase activity"/>
    <property type="evidence" value="ECO:0007669"/>
    <property type="project" value="InterPro"/>
</dbReference>
<evidence type="ECO:0000256" key="4">
    <source>
        <dbReference type="ARBA" id="ARBA00023004"/>
    </source>
</evidence>
<dbReference type="InterPro" id="IPR001128">
    <property type="entry name" value="Cyt_P450"/>
</dbReference>
<comment type="similarity">
    <text evidence="1">Belongs to the cytochrome P450 family.</text>
</comment>
<keyword evidence="4 5" id="KW-0408">Iron</keyword>
<dbReference type="GO" id="GO:0005506">
    <property type="term" value="F:iron ion binding"/>
    <property type="evidence" value="ECO:0007669"/>
    <property type="project" value="InterPro"/>
</dbReference>
<dbReference type="InterPro" id="IPR036396">
    <property type="entry name" value="Cyt_P450_sf"/>
</dbReference>
<evidence type="ECO:0000256" key="2">
    <source>
        <dbReference type="ARBA" id="ARBA00022723"/>
    </source>
</evidence>
<dbReference type="PRINTS" id="PR00385">
    <property type="entry name" value="P450"/>
</dbReference>
<keyword evidence="6" id="KW-0472">Membrane</keyword>
<sequence length="1027" mass="116126">MEFLVFLLSSIAFFFFLHAFNLYKRRGLPPGPTGLPIIGNLLRIGPKPHESLAKLSEKYGPLMTVRLGSITTVVASTPDVAREVLQLKDEFCSGRNIPDAVTALEHHDAAVLWISTNEEWRTIRRALNTYLTHQHKLDTLRDLRQDVVDGMMDFLRVSEKKNAAVDIGKLAFAVALNQISNTCLSKDLASYDSDDVGGFKDAVKTLMEVDGKFNIADIFPVLKPWDPQNIRRQAKAAYRWLDEVTDGFISDRLNHRESKLPRFGDMLDSLLDFSEDDENEFNLVHIKTLLVDLFIAGTETSSNSTEWTMTELLLNPDMFSRVREEVSAIVGENGEIQEAKLLDLPYLQAVIKETMRLHLSVPLLVPHKTETEVKLGEYILPKNTSIIVNAWAMARDPRYWEDPLMFKPERFLGNALDFKGQHFEFIPFGSGRRMCPGIPLAVRVVSLMVASFVYYFDWKLPHGKEDMDMNVIFGLALLRATPLVATPCSRQINLAFLPCLPFKKKKEHTTASKGGVWLRRDETDFKLIHIKTLLVFLVLLLSSFAFFFFLHALNLYRRRGLPPGPTGLPIIGNLLHIGPKPHESLAKLSEKYGPLMTIRLGSITNVVASTPEVAREVLQLKDEFCSGRNVPDAVTALDHPDVAVLWISTNEEWRTIRKALNTCLTHQHKLDTLRGLRQNVVDGMLEFLRESSRKNEAVDVGKLAFAVALNQISNTCLSKDLASYDSEDVGGFKKAVKTVMEVDGKFNLADIFPVLKPLDPQNIRRQAKAAYGWLDEVTDGFIRDRLNHHESKLPRFGDMLDSLLDFGENDENEFNLMNIKTLLVDLFIAGTETSSNSTEWAMTELLLNPDMFSRLREEVSAIVGENGEIQEAKLLELPYLQAVIKETMRLHLSVPLLVPHKTETEVKIGEYILPKNTSIIVNAWAMARDPRYWEDPLMFKPERFLGNGLDFKGQHFEFIPFGSGRRMCPGIPLAVRVVSLMVASFVYYFDWKLPHAKEDMDMNVIFGLALIRATPLVATPCSRQISA</sequence>
<reference evidence="7" key="1">
    <citation type="submission" date="2023-03" db="EMBL/GenBank/DDBJ databases">
        <title>Chromosome-scale reference genome and RAD-based genetic map of yellow starthistle (Centaurea solstitialis) reveal putative structural variation and QTLs associated with invader traits.</title>
        <authorList>
            <person name="Reatini B."/>
            <person name="Cang F.A."/>
            <person name="Jiang Q."/>
            <person name="Mckibben M.T.W."/>
            <person name="Barker M.S."/>
            <person name="Rieseberg L.H."/>
            <person name="Dlugosch K.M."/>
        </authorList>
    </citation>
    <scope>NUCLEOTIDE SEQUENCE</scope>
    <source>
        <strain evidence="7">CAN-66</strain>
        <tissue evidence="7">Leaf</tissue>
    </source>
</reference>
<proteinExistence type="inferred from homology"/>
<dbReference type="SUPFAM" id="SSF48264">
    <property type="entry name" value="Cytochrome P450"/>
    <property type="match status" value="2"/>
</dbReference>
<dbReference type="PANTHER" id="PTHR47950:SF42">
    <property type="entry name" value="GERANIOL 8-HYDROXYLASE"/>
    <property type="match status" value="1"/>
</dbReference>
<evidence type="ECO:0000313" key="7">
    <source>
        <dbReference type="EMBL" id="KAJ9550001.1"/>
    </source>
</evidence>
<evidence type="ECO:0000256" key="5">
    <source>
        <dbReference type="PIRSR" id="PIRSR602401-1"/>
    </source>
</evidence>
<feature type="binding site" description="axial binding residue" evidence="5">
    <location>
        <position position="968"/>
    </location>
    <ligand>
        <name>heme</name>
        <dbReference type="ChEBI" id="CHEBI:30413"/>
    </ligand>
    <ligandPart>
        <name>Fe</name>
        <dbReference type="ChEBI" id="CHEBI:18248"/>
    </ligandPart>
</feature>
<comment type="caution">
    <text evidence="7">The sequence shown here is derived from an EMBL/GenBank/DDBJ whole genome shotgun (WGS) entry which is preliminary data.</text>
</comment>
<keyword evidence="8" id="KW-1185">Reference proteome</keyword>
<evidence type="ECO:0008006" key="9">
    <source>
        <dbReference type="Google" id="ProtNLM"/>
    </source>
</evidence>
<dbReference type="Gene3D" id="1.10.630.10">
    <property type="entry name" value="Cytochrome P450"/>
    <property type="match status" value="2"/>
</dbReference>
<feature type="transmembrane region" description="Helical" evidence="6">
    <location>
        <begin position="528"/>
        <end position="550"/>
    </location>
</feature>
<dbReference type="CDD" id="cd11073">
    <property type="entry name" value="CYP76-like"/>
    <property type="match status" value="2"/>
</dbReference>
<name>A0AA38T7M9_9ASTR</name>
<dbReference type="InterPro" id="IPR017972">
    <property type="entry name" value="Cyt_P450_CS"/>
</dbReference>
<keyword evidence="6" id="KW-1133">Transmembrane helix</keyword>
<gene>
    <name evidence="7" type="ORF">OSB04_022544</name>
</gene>
<dbReference type="EMBL" id="JARYMX010000005">
    <property type="protein sequence ID" value="KAJ9550001.1"/>
    <property type="molecule type" value="Genomic_DNA"/>
</dbReference>
<dbReference type="Proteomes" id="UP001172457">
    <property type="component" value="Chromosome 5"/>
</dbReference>
<protein>
    <recommendedName>
        <fullName evidence="9">Cytochrome P450</fullName>
    </recommendedName>
</protein>
<dbReference type="PROSITE" id="PS00086">
    <property type="entry name" value="CYTOCHROME_P450"/>
    <property type="match status" value="2"/>
</dbReference>
<evidence type="ECO:0000256" key="1">
    <source>
        <dbReference type="ARBA" id="ARBA00010617"/>
    </source>
</evidence>
<dbReference type="FunFam" id="1.10.630.10:FF:000007">
    <property type="entry name" value="Cytochrome P450 76C4"/>
    <property type="match status" value="2"/>
</dbReference>
<keyword evidence="5" id="KW-0349">Heme</keyword>
<dbReference type="InterPro" id="IPR002401">
    <property type="entry name" value="Cyt_P450_E_grp-I"/>
</dbReference>
<evidence type="ECO:0000256" key="3">
    <source>
        <dbReference type="ARBA" id="ARBA00023002"/>
    </source>
</evidence>
<dbReference type="PANTHER" id="PTHR47950">
    <property type="entry name" value="CYTOCHROME P450, FAMILY 76, SUBFAMILY C, POLYPEPTIDE 5-RELATED"/>
    <property type="match status" value="1"/>
</dbReference>
<comment type="cofactor">
    <cofactor evidence="5">
        <name>heme</name>
        <dbReference type="ChEBI" id="CHEBI:30413"/>
    </cofactor>
</comment>
<dbReference type="PRINTS" id="PR00463">
    <property type="entry name" value="EP450I"/>
</dbReference>
<feature type="transmembrane region" description="Helical" evidence="6">
    <location>
        <begin position="437"/>
        <end position="456"/>
    </location>
</feature>
<keyword evidence="2 5" id="KW-0479">Metal-binding</keyword>
<dbReference type="GO" id="GO:0016705">
    <property type="term" value="F:oxidoreductase activity, acting on paired donors, with incorporation or reduction of molecular oxygen"/>
    <property type="evidence" value="ECO:0007669"/>
    <property type="project" value="InterPro"/>
</dbReference>
<dbReference type="GO" id="GO:0020037">
    <property type="term" value="F:heme binding"/>
    <property type="evidence" value="ECO:0007669"/>
    <property type="project" value="InterPro"/>
</dbReference>
<accession>A0AA38T7M9</accession>
<evidence type="ECO:0000256" key="6">
    <source>
        <dbReference type="SAM" id="Phobius"/>
    </source>
</evidence>
<keyword evidence="6" id="KW-0812">Transmembrane</keyword>
<organism evidence="7 8">
    <name type="scientific">Centaurea solstitialis</name>
    <name type="common">yellow star-thistle</name>
    <dbReference type="NCBI Taxonomy" id="347529"/>
    <lineage>
        <taxon>Eukaryota</taxon>
        <taxon>Viridiplantae</taxon>
        <taxon>Streptophyta</taxon>
        <taxon>Embryophyta</taxon>
        <taxon>Tracheophyta</taxon>
        <taxon>Spermatophyta</taxon>
        <taxon>Magnoliopsida</taxon>
        <taxon>eudicotyledons</taxon>
        <taxon>Gunneridae</taxon>
        <taxon>Pentapetalae</taxon>
        <taxon>asterids</taxon>
        <taxon>campanulids</taxon>
        <taxon>Asterales</taxon>
        <taxon>Asteraceae</taxon>
        <taxon>Carduoideae</taxon>
        <taxon>Cardueae</taxon>
        <taxon>Centaureinae</taxon>
        <taxon>Centaurea</taxon>
    </lineage>
</organism>